<organism evidence="1 2">
    <name type="scientific">Entomophthora muscae</name>
    <dbReference type="NCBI Taxonomy" id="34485"/>
    <lineage>
        <taxon>Eukaryota</taxon>
        <taxon>Fungi</taxon>
        <taxon>Fungi incertae sedis</taxon>
        <taxon>Zoopagomycota</taxon>
        <taxon>Entomophthoromycotina</taxon>
        <taxon>Entomophthoromycetes</taxon>
        <taxon>Entomophthorales</taxon>
        <taxon>Entomophthoraceae</taxon>
        <taxon>Entomophthora</taxon>
    </lineage>
</organism>
<keyword evidence="2" id="KW-1185">Reference proteome</keyword>
<evidence type="ECO:0000313" key="1">
    <source>
        <dbReference type="EMBL" id="KAJ9075918.1"/>
    </source>
</evidence>
<sequence length="93" mass="9890">MEPPLIPKPIISTPTSDATGQNSQFLGVLYLALTGLNDAALLATGPWAVAGKALFYLVKLGPIIWWAMSVPASAPPSPEGASPYSWCPDRHRM</sequence>
<protein>
    <submittedName>
        <fullName evidence="1">Uncharacterized protein</fullName>
    </submittedName>
</protein>
<proteinExistence type="predicted"/>
<dbReference type="EMBL" id="QTSX02002349">
    <property type="protein sequence ID" value="KAJ9075918.1"/>
    <property type="molecule type" value="Genomic_DNA"/>
</dbReference>
<accession>A0ACC2TN00</accession>
<evidence type="ECO:0000313" key="2">
    <source>
        <dbReference type="Proteomes" id="UP001165960"/>
    </source>
</evidence>
<comment type="caution">
    <text evidence="1">The sequence shown here is derived from an EMBL/GenBank/DDBJ whole genome shotgun (WGS) entry which is preliminary data.</text>
</comment>
<reference evidence="1" key="1">
    <citation type="submission" date="2022-04" db="EMBL/GenBank/DDBJ databases">
        <title>Genome of the entomopathogenic fungus Entomophthora muscae.</title>
        <authorList>
            <person name="Elya C."/>
            <person name="Lovett B.R."/>
            <person name="Lee E."/>
            <person name="Macias A.M."/>
            <person name="Hajek A.E."/>
            <person name="De Bivort B.L."/>
            <person name="Kasson M.T."/>
            <person name="De Fine Licht H.H."/>
            <person name="Stajich J.E."/>
        </authorList>
    </citation>
    <scope>NUCLEOTIDE SEQUENCE</scope>
    <source>
        <strain evidence="1">Berkeley</strain>
    </source>
</reference>
<dbReference type="Proteomes" id="UP001165960">
    <property type="component" value="Unassembled WGS sequence"/>
</dbReference>
<gene>
    <name evidence="1" type="ORF">DSO57_1031041</name>
</gene>
<name>A0ACC2TN00_9FUNG</name>